<dbReference type="AlphaFoldDB" id="A0A3E3ISB9"/>
<comment type="caution">
    <text evidence="11">The sequence shown here is derived from an EMBL/GenBank/DDBJ whole genome shotgun (WGS) entry which is preliminary data.</text>
</comment>
<keyword evidence="3 9" id="KW-0963">Cytoplasm</keyword>
<dbReference type="Gene3D" id="3.30.420.40">
    <property type="match status" value="2"/>
</dbReference>
<reference evidence="11 12" key="1">
    <citation type="submission" date="2018-08" db="EMBL/GenBank/DDBJ databases">
        <title>A genome reference for cultivated species of the human gut microbiota.</title>
        <authorList>
            <person name="Zou Y."/>
            <person name="Xue W."/>
            <person name="Luo G."/>
        </authorList>
    </citation>
    <scope>NUCLEOTIDE SEQUENCE [LARGE SCALE GENOMIC DNA]</scope>
    <source>
        <strain evidence="11 12">TF05-12AC</strain>
    </source>
</reference>
<evidence type="ECO:0000256" key="10">
    <source>
        <dbReference type="RuleBase" id="RU003835"/>
    </source>
</evidence>
<name>A0A3E3ISB9_9FIRM</name>
<dbReference type="CDD" id="cd24011">
    <property type="entry name" value="ASKHA_NBD_BK"/>
    <property type="match status" value="1"/>
</dbReference>
<dbReference type="InterPro" id="IPR043129">
    <property type="entry name" value="ATPase_NBD"/>
</dbReference>
<evidence type="ECO:0000256" key="7">
    <source>
        <dbReference type="ARBA" id="ARBA00022840"/>
    </source>
</evidence>
<dbReference type="PROSITE" id="PS01075">
    <property type="entry name" value="ACETATE_KINASE_1"/>
    <property type="match status" value="1"/>
</dbReference>
<evidence type="ECO:0000313" key="11">
    <source>
        <dbReference type="EMBL" id="RGE69966.1"/>
    </source>
</evidence>
<sequence>MDRKGLAMKVYKIVAINLGSTSTKIAYYENDRCVLKENLSHQSSDLKGFATVWEQYDYRMDAICGFLDAHGIRVEKLDAFVTRGGHTKPLSGGVYRVNELMLEQSRSERYGNHPTDLGLQIAWGFARFGPVPLTVDPPTTDEFEPLARYSGLAEMPRRSSFQVLNHRAVGKQFAKDQGKDYRALNLIVAHMGGGITVAAHKKGRLVDANNGIAGDGPFSTNRTGTLPVGALVDACYSGAFTYQQMMRKINGEGGLMAYLGDADAYRAEQEAAKGSQKHREALEAMCYQTSKEIAACAAVLCGEVDAIIITGGMAHSLMMMDWIRRRVEFIAPVALYPGEYEMQSLALSAYDALRGMERIKELV</sequence>
<dbReference type="GO" id="GO:0005524">
    <property type="term" value="F:ATP binding"/>
    <property type="evidence" value="ECO:0007669"/>
    <property type="project" value="UniProtKB-KW"/>
</dbReference>
<evidence type="ECO:0000256" key="3">
    <source>
        <dbReference type="ARBA" id="ARBA00022490"/>
    </source>
</evidence>
<proteinExistence type="inferred from homology"/>
<accession>A0A3E3ISB9</accession>
<dbReference type="EC" id="2.7.2.7" evidence="9"/>
<dbReference type="GO" id="GO:0005737">
    <property type="term" value="C:cytoplasm"/>
    <property type="evidence" value="ECO:0007669"/>
    <property type="project" value="UniProtKB-SubCell"/>
</dbReference>
<comment type="catalytic activity">
    <reaction evidence="8 9">
        <text>butanoate + ATP = butanoyl phosphate + ADP</text>
        <dbReference type="Rhea" id="RHEA:13585"/>
        <dbReference type="ChEBI" id="CHEBI:17968"/>
        <dbReference type="ChEBI" id="CHEBI:30616"/>
        <dbReference type="ChEBI" id="CHEBI:58079"/>
        <dbReference type="ChEBI" id="CHEBI:456216"/>
        <dbReference type="EC" id="2.7.2.7"/>
    </reaction>
</comment>
<evidence type="ECO:0000256" key="1">
    <source>
        <dbReference type="ARBA" id="ARBA00004496"/>
    </source>
</evidence>
<dbReference type="InterPro" id="IPR011245">
    <property type="entry name" value="Butyrate_kin"/>
</dbReference>
<evidence type="ECO:0000256" key="9">
    <source>
        <dbReference type="HAMAP-Rule" id="MF_00542"/>
    </source>
</evidence>
<keyword evidence="5 9" id="KW-0547">Nucleotide-binding</keyword>
<keyword evidence="7 9" id="KW-0067">ATP-binding</keyword>
<protein>
    <recommendedName>
        <fullName evidence="9">Probable butyrate kinase</fullName>
        <shortName evidence="9">BK</shortName>
        <ecNumber evidence="9">2.7.2.7</ecNumber>
    </recommendedName>
    <alternativeName>
        <fullName evidence="9">Branched-chain carboxylic acid kinase</fullName>
    </alternativeName>
</protein>
<dbReference type="HAMAP" id="MF_00542">
    <property type="entry name" value="Butyrate_kinase"/>
    <property type="match status" value="1"/>
</dbReference>
<dbReference type="PANTHER" id="PTHR21060:SF3">
    <property type="entry name" value="BUTYRATE KINASE 2-RELATED"/>
    <property type="match status" value="1"/>
</dbReference>
<dbReference type="NCBIfam" id="TIGR02707">
    <property type="entry name" value="butyr_kinase"/>
    <property type="match status" value="1"/>
</dbReference>
<organism evidence="11 12">
    <name type="scientific">Anaerotruncus colihominis</name>
    <dbReference type="NCBI Taxonomy" id="169435"/>
    <lineage>
        <taxon>Bacteria</taxon>
        <taxon>Bacillati</taxon>
        <taxon>Bacillota</taxon>
        <taxon>Clostridia</taxon>
        <taxon>Eubacteriales</taxon>
        <taxon>Oscillospiraceae</taxon>
        <taxon>Anaerotruncus</taxon>
    </lineage>
</organism>
<dbReference type="EMBL" id="QVME01000001">
    <property type="protein sequence ID" value="RGE69966.1"/>
    <property type="molecule type" value="Genomic_DNA"/>
</dbReference>
<dbReference type="GO" id="GO:0047761">
    <property type="term" value="F:butyrate kinase activity"/>
    <property type="evidence" value="ECO:0007669"/>
    <property type="project" value="UniProtKB-UniRule"/>
</dbReference>
<evidence type="ECO:0000256" key="8">
    <source>
        <dbReference type="ARBA" id="ARBA00048596"/>
    </source>
</evidence>
<comment type="similarity">
    <text evidence="2 9 10">Belongs to the acetokinase family.</text>
</comment>
<dbReference type="PANTHER" id="PTHR21060">
    <property type="entry name" value="ACETATE KINASE"/>
    <property type="match status" value="1"/>
</dbReference>
<gene>
    <name evidence="9 11" type="primary">buk</name>
    <name evidence="11" type="ORF">DXC40_02580</name>
</gene>
<dbReference type="InterPro" id="IPR000890">
    <property type="entry name" value="Aliphatic_acid_kin_short-chain"/>
</dbReference>
<evidence type="ECO:0000256" key="4">
    <source>
        <dbReference type="ARBA" id="ARBA00022679"/>
    </source>
</evidence>
<dbReference type="GO" id="GO:0006083">
    <property type="term" value="P:acetate metabolic process"/>
    <property type="evidence" value="ECO:0007669"/>
    <property type="project" value="TreeGrafter"/>
</dbReference>
<keyword evidence="6 9" id="KW-0418">Kinase</keyword>
<dbReference type="PIRSF" id="PIRSF036458">
    <property type="entry name" value="Butyrate_kin"/>
    <property type="match status" value="1"/>
</dbReference>
<dbReference type="Proteomes" id="UP000260828">
    <property type="component" value="Unassembled WGS sequence"/>
</dbReference>
<evidence type="ECO:0000256" key="2">
    <source>
        <dbReference type="ARBA" id="ARBA00008748"/>
    </source>
</evidence>
<dbReference type="NCBIfam" id="NF002834">
    <property type="entry name" value="PRK03011.1-5"/>
    <property type="match status" value="1"/>
</dbReference>
<dbReference type="PRINTS" id="PR00471">
    <property type="entry name" value="ACETATEKNASE"/>
</dbReference>
<dbReference type="SUPFAM" id="SSF53067">
    <property type="entry name" value="Actin-like ATPase domain"/>
    <property type="match status" value="2"/>
</dbReference>
<evidence type="ECO:0000313" key="12">
    <source>
        <dbReference type="Proteomes" id="UP000260828"/>
    </source>
</evidence>
<keyword evidence="4 9" id="KW-0808">Transferase</keyword>
<evidence type="ECO:0000256" key="6">
    <source>
        <dbReference type="ARBA" id="ARBA00022777"/>
    </source>
</evidence>
<dbReference type="GO" id="GO:0008776">
    <property type="term" value="F:acetate kinase activity"/>
    <property type="evidence" value="ECO:0007669"/>
    <property type="project" value="TreeGrafter"/>
</dbReference>
<dbReference type="PROSITE" id="PS01076">
    <property type="entry name" value="ACETATE_KINASE_2"/>
    <property type="match status" value="1"/>
</dbReference>
<comment type="subcellular location">
    <subcellularLocation>
        <location evidence="1 9">Cytoplasm</location>
    </subcellularLocation>
</comment>
<evidence type="ECO:0000256" key="5">
    <source>
        <dbReference type="ARBA" id="ARBA00022741"/>
    </source>
</evidence>
<dbReference type="Pfam" id="PF00871">
    <property type="entry name" value="Acetate_kinase"/>
    <property type="match status" value="1"/>
</dbReference>
<dbReference type="InterPro" id="IPR023865">
    <property type="entry name" value="Aliphatic_acid_kinase_CS"/>
</dbReference>